<proteinExistence type="predicted"/>
<dbReference type="EMBL" id="JABBWM010000049">
    <property type="protein sequence ID" value="KAG2101811.1"/>
    <property type="molecule type" value="Genomic_DNA"/>
</dbReference>
<dbReference type="AlphaFoldDB" id="A0A9P7JRE0"/>
<dbReference type="Proteomes" id="UP000823399">
    <property type="component" value="Unassembled WGS sequence"/>
</dbReference>
<sequence length="209" mass="23943">SVRVITSHIEFLCVSVNDPLTQFAKIRDIIVSFSFPRMHCQLPLTALRRIISQCLVSRIRPLLAFQPVTRMQAQQLDHMIARHVHDYYHFPFHFNSTLLSLPTDLFGMGFASISCLNDTLALQGMLRDLNHHIPAFHTMAAITLSDWMCSLNHCMYPLDGPSLQQSFIRLKRALPMTWIIAHETLRHSELSVPTTDQSFLLGDIALRHL</sequence>
<accession>A0A9P7JRE0</accession>
<feature type="non-terminal residue" evidence="1">
    <location>
        <position position="209"/>
    </location>
</feature>
<reference evidence="1" key="1">
    <citation type="journal article" date="2020" name="New Phytol.">
        <title>Comparative genomics reveals dynamic genome evolution in host specialist ectomycorrhizal fungi.</title>
        <authorList>
            <person name="Lofgren L.A."/>
            <person name="Nguyen N.H."/>
            <person name="Vilgalys R."/>
            <person name="Ruytinx J."/>
            <person name="Liao H.L."/>
            <person name="Branco S."/>
            <person name="Kuo A."/>
            <person name="LaButti K."/>
            <person name="Lipzen A."/>
            <person name="Andreopoulos W."/>
            <person name="Pangilinan J."/>
            <person name="Riley R."/>
            <person name="Hundley H."/>
            <person name="Na H."/>
            <person name="Barry K."/>
            <person name="Grigoriev I.V."/>
            <person name="Stajich J.E."/>
            <person name="Kennedy P.G."/>
        </authorList>
    </citation>
    <scope>NUCLEOTIDE SEQUENCE</scope>
    <source>
        <strain evidence="1">FC423</strain>
    </source>
</reference>
<evidence type="ECO:0000313" key="2">
    <source>
        <dbReference type="Proteomes" id="UP000823399"/>
    </source>
</evidence>
<organism evidence="1 2">
    <name type="scientific">Suillus discolor</name>
    <dbReference type="NCBI Taxonomy" id="1912936"/>
    <lineage>
        <taxon>Eukaryota</taxon>
        <taxon>Fungi</taxon>
        <taxon>Dikarya</taxon>
        <taxon>Basidiomycota</taxon>
        <taxon>Agaricomycotina</taxon>
        <taxon>Agaricomycetes</taxon>
        <taxon>Agaricomycetidae</taxon>
        <taxon>Boletales</taxon>
        <taxon>Suillineae</taxon>
        <taxon>Suillaceae</taxon>
        <taxon>Suillus</taxon>
    </lineage>
</organism>
<name>A0A9P7JRE0_9AGAM</name>
<dbReference type="GeneID" id="64692255"/>
<gene>
    <name evidence="1" type="ORF">F5147DRAFT_526232</name>
</gene>
<dbReference type="RefSeq" id="XP_041289976.1">
    <property type="nucleotide sequence ID" value="XM_041429996.1"/>
</dbReference>
<protein>
    <submittedName>
        <fullName evidence="1">Uncharacterized protein</fullName>
    </submittedName>
</protein>
<keyword evidence="2" id="KW-1185">Reference proteome</keyword>
<comment type="caution">
    <text evidence="1">The sequence shown here is derived from an EMBL/GenBank/DDBJ whole genome shotgun (WGS) entry which is preliminary data.</text>
</comment>
<evidence type="ECO:0000313" key="1">
    <source>
        <dbReference type="EMBL" id="KAG2101811.1"/>
    </source>
</evidence>
<dbReference type="OrthoDB" id="3251015at2759"/>
<feature type="non-terminal residue" evidence="1">
    <location>
        <position position="1"/>
    </location>
</feature>